<keyword evidence="6 11" id="KW-0995">Kinetochore</keyword>
<keyword evidence="3 11" id="KW-0158">Chromosome</keyword>
<dbReference type="GeneID" id="19967408"/>
<dbReference type="PANTHER" id="PTHR22142:SF2">
    <property type="entry name" value="KINETOCHORE PROTEIN SPC24"/>
    <property type="match status" value="1"/>
</dbReference>
<proteinExistence type="inferred from homology"/>
<evidence type="ECO:0000256" key="9">
    <source>
        <dbReference type="ARBA" id="ARBA00023306"/>
    </source>
</evidence>
<dbReference type="GO" id="GO:0051301">
    <property type="term" value="P:cell division"/>
    <property type="evidence" value="ECO:0007669"/>
    <property type="project" value="UniProtKB-UniRule"/>
</dbReference>
<organism evidence="13 14">
    <name type="scientific">Cyphellophora europaea (strain CBS 101466)</name>
    <name type="common">Phialophora europaea</name>
    <dbReference type="NCBI Taxonomy" id="1220924"/>
    <lineage>
        <taxon>Eukaryota</taxon>
        <taxon>Fungi</taxon>
        <taxon>Dikarya</taxon>
        <taxon>Ascomycota</taxon>
        <taxon>Pezizomycotina</taxon>
        <taxon>Eurotiomycetes</taxon>
        <taxon>Chaetothyriomycetidae</taxon>
        <taxon>Chaetothyriales</taxon>
        <taxon>Cyphellophoraceae</taxon>
        <taxon>Cyphellophora</taxon>
    </lineage>
</organism>
<evidence type="ECO:0000256" key="4">
    <source>
        <dbReference type="ARBA" id="ARBA00022618"/>
    </source>
</evidence>
<comment type="subunit">
    <text evidence="11">Component of the NDC80 complex.</text>
</comment>
<keyword evidence="8 11" id="KW-0539">Nucleus</keyword>
<dbReference type="Gene3D" id="3.30.160.430">
    <property type="match status" value="1"/>
</dbReference>
<dbReference type="InParanoid" id="W2SD12"/>
<gene>
    <name evidence="13" type="ORF">HMPREF1541_00069</name>
</gene>
<keyword evidence="9 11" id="KW-0131">Cell cycle</keyword>
<evidence type="ECO:0000313" key="14">
    <source>
        <dbReference type="Proteomes" id="UP000030752"/>
    </source>
</evidence>
<dbReference type="GO" id="GO:0031262">
    <property type="term" value="C:Ndc80 complex"/>
    <property type="evidence" value="ECO:0007669"/>
    <property type="project" value="TreeGrafter"/>
</dbReference>
<accession>W2SD12</accession>
<dbReference type="InterPro" id="IPR013252">
    <property type="entry name" value="Ndc80_Spc24"/>
</dbReference>
<evidence type="ECO:0000256" key="5">
    <source>
        <dbReference type="ARBA" id="ARBA00022776"/>
    </source>
</evidence>
<dbReference type="CDD" id="cd11565">
    <property type="entry name" value="RWD_Spc24"/>
    <property type="match status" value="1"/>
</dbReference>
<comment type="function">
    <text evidence="11">Acts as a component of the essential kinetochore-associated NDC80 complex, which is required for chromosome segregation and spindle checkpoint activity.</text>
</comment>
<dbReference type="GO" id="GO:0007059">
    <property type="term" value="P:chromosome segregation"/>
    <property type="evidence" value="ECO:0007669"/>
    <property type="project" value="TreeGrafter"/>
</dbReference>
<dbReference type="STRING" id="1220924.W2SD12"/>
<dbReference type="GO" id="GO:0005634">
    <property type="term" value="C:nucleus"/>
    <property type="evidence" value="ECO:0007669"/>
    <property type="project" value="UniProtKB-SubCell"/>
</dbReference>
<dbReference type="AlphaFoldDB" id="W2SD12"/>
<dbReference type="eggNOG" id="ENOG502S52R">
    <property type="taxonomic scope" value="Eukaryota"/>
</dbReference>
<dbReference type="OrthoDB" id="3344830at2759"/>
<evidence type="ECO:0000256" key="2">
    <source>
        <dbReference type="ARBA" id="ARBA00007804"/>
    </source>
</evidence>
<evidence type="ECO:0000256" key="6">
    <source>
        <dbReference type="ARBA" id="ARBA00022838"/>
    </source>
</evidence>
<dbReference type="PANTHER" id="PTHR22142">
    <property type="match status" value="1"/>
</dbReference>
<dbReference type="GO" id="GO:0005815">
    <property type="term" value="C:microtubule organizing center"/>
    <property type="evidence" value="ECO:0007669"/>
    <property type="project" value="UniProtKB-SubCell"/>
</dbReference>
<dbReference type="Pfam" id="PF08286">
    <property type="entry name" value="Spc24"/>
    <property type="match status" value="1"/>
</dbReference>
<dbReference type="SUPFAM" id="SSF143026">
    <property type="entry name" value="Kinetochore globular domain"/>
    <property type="match status" value="1"/>
</dbReference>
<evidence type="ECO:0000256" key="1">
    <source>
        <dbReference type="ARBA" id="ARBA00004267"/>
    </source>
</evidence>
<dbReference type="InterPro" id="IPR038066">
    <property type="entry name" value="Spc24_Fungi_globular_sf"/>
</dbReference>
<keyword evidence="5 11" id="KW-0498">Mitosis</keyword>
<comment type="subcellular location">
    <subcellularLocation>
        <location evidence="1">Cytoplasm</location>
        <location evidence="1">Cytoskeleton</location>
        <location evidence="1">Microtubule organizing center</location>
    </subcellularLocation>
    <subcellularLocation>
        <location evidence="11">Nucleus</location>
    </subcellularLocation>
    <subcellularLocation>
        <location evidence="11">Chromosome</location>
        <location evidence="11">Centromere</location>
        <location evidence="11">Kinetochore</location>
    </subcellularLocation>
</comment>
<comment type="similarity">
    <text evidence="2 11">Belongs to the SPC24 family.</text>
</comment>
<evidence type="ECO:0000256" key="10">
    <source>
        <dbReference type="ARBA" id="ARBA00023328"/>
    </source>
</evidence>
<keyword evidence="7 12" id="KW-0175">Coiled coil</keyword>
<evidence type="ECO:0000256" key="8">
    <source>
        <dbReference type="ARBA" id="ARBA00023242"/>
    </source>
</evidence>
<feature type="coiled-coil region" evidence="12">
    <location>
        <begin position="100"/>
        <end position="134"/>
    </location>
</feature>
<name>W2SD12_CYPE1</name>
<dbReference type="GO" id="GO:0008017">
    <property type="term" value="F:microtubule binding"/>
    <property type="evidence" value="ECO:0007669"/>
    <property type="project" value="TreeGrafter"/>
</dbReference>
<dbReference type="EMBL" id="KB822711">
    <property type="protein sequence ID" value="ETN45888.1"/>
    <property type="molecule type" value="Genomic_DNA"/>
</dbReference>
<protein>
    <recommendedName>
        <fullName evidence="11">Kinetochore protein Spc24</fullName>
    </recommendedName>
</protein>
<evidence type="ECO:0000256" key="3">
    <source>
        <dbReference type="ARBA" id="ARBA00022454"/>
    </source>
</evidence>
<reference evidence="13 14" key="1">
    <citation type="submission" date="2013-03" db="EMBL/GenBank/DDBJ databases">
        <title>The Genome Sequence of Phialophora europaea CBS 101466.</title>
        <authorList>
            <consortium name="The Broad Institute Genomics Platform"/>
            <person name="Cuomo C."/>
            <person name="de Hoog S."/>
            <person name="Gorbushina A."/>
            <person name="Walker B."/>
            <person name="Young S.K."/>
            <person name="Zeng Q."/>
            <person name="Gargeya S."/>
            <person name="Fitzgerald M."/>
            <person name="Haas B."/>
            <person name="Abouelleil A."/>
            <person name="Allen A.W."/>
            <person name="Alvarado L."/>
            <person name="Arachchi H.M."/>
            <person name="Berlin A.M."/>
            <person name="Chapman S.B."/>
            <person name="Gainer-Dewar J."/>
            <person name="Goldberg J."/>
            <person name="Griggs A."/>
            <person name="Gujja S."/>
            <person name="Hansen M."/>
            <person name="Howarth C."/>
            <person name="Imamovic A."/>
            <person name="Ireland A."/>
            <person name="Larimer J."/>
            <person name="McCowan C."/>
            <person name="Murphy C."/>
            <person name="Pearson M."/>
            <person name="Poon T.W."/>
            <person name="Priest M."/>
            <person name="Roberts A."/>
            <person name="Saif S."/>
            <person name="Shea T."/>
            <person name="Sisk P."/>
            <person name="Sykes S."/>
            <person name="Wortman J."/>
            <person name="Nusbaum C."/>
            <person name="Birren B."/>
        </authorList>
    </citation>
    <scope>NUCLEOTIDE SEQUENCE [LARGE SCALE GENOMIC DNA]</scope>
    <source>
        <strain evidence="13 14">CBS 101466</strain>
    </source>
</reference>
<dbReference type="Proteomes" id="UP000030752">
    <property type="component" value="Unassembled WGS sequence"/>
</dbReference>
<sequence>MLYQSEDEKSHADLISHCITNFNIAPDRQALARVNDSLTTVAEMRRMRISSAEDALRRLARQHATLSTQHRELTHTHDSSVHAAEIMELDTKKFRVAKHANDLESDNERLSAELERLKAQLADLEEQGVEGDERARRTREADDPMVLRLWLYRSLGITLEEGENGEYRKAVVGDRRKGDVHVVNVEPKFSKWFYADYFWGTMQG</sequence>
<keyword evidence="10 11" id="KW-0137">Centromere</keyword>
<keyword evidence="14" id="KW-1185">Reference proteome</keyword>
<evidence type="ECO:0000256" key="11">
    <source>
        <dbReference type="RuleBase" id="RU368011"/>
    </source>
</evidence>
<dbReference type="HOGENOM" id="CLU_091441_1_0_1"/>
<evidence type="ECO:0000313" key="13">
    <source>
        <dbReference type="EMBL" id="ETN45888.1"/>
    </source>
</evidence>
<dbReference type="VEuPathDB" id="FungiDB:HMPREF1541_00069"/>
<dbReference type="RefSeq" id="XP_008710600.1">
    <property type="nucleotide sequence ID" value="XM_008712378.1"/>
</dbReference>
<keyword evidence="4 11" id="KW-0132">Cell division</keyword>
<evidence type="ECO:0000256" key="12">
    <source>
        <dbReference type="SAM" id="Coils"/>
    </source>
</evidence>
<evidence type="ECO:0000256" key="7">
    <source>
        <dbReference type="ARBA" id="ARBA00023054"/>
    </source>
</evidence>